<evidence type="ECO:0000313" key="1">
    <source>
        <dbReference type="EMBL" id="CAI6351782.1"/>
    </source>
</evidence>
<keyword evidence="2" id="KW-1185">Reference proteome</keyword>
<organism evidence="1 2">
    <name type="scientific">Macrosiphum euphorbiae</name>
    <name type="common">potato aphid</name>
    <dbReference type="NCBI Taxonomy" id="13131"/>
    <lineage>
        <taxon>Eukaryota</taxon>
        <taxon>Metazoa</taxon>
        <taxon>Ecdysozoa</taxon>
        <taxon>Arthropoda</taxon>
        <taxon>Hexapoda</taxon>
        <taxon>Insecta</taxon>
        <taxon>Pterygota</taxon>
        <taxon>Neoptera</taxon>
        <taxon>Paraneoptera</taxon>
        <taxon>Hemiptera</taxon>
        <taxon>Sternorrhyncha</taxon>
        <taxon>Aphidomorpha</taxon>
        <taxon>Aphidoidea</taxon>
        <taxon>Aphididae</taxon>
        <taxon>Macrosiphini</taxon>
        <taxon>Macrosiphum</taxon>
    </lineage>
</organism>
<reference evidence="1 2" key="1">
    <citation type="submission" date="2023-01" db="EMBL/GenBank/DDBJ databases">
        <authorList>
            <person name="Whitehead M."/>
        </authorList>
    </citation>
    <scope>NUCLEOTIDE SEQUENCE [LARGE SCALE GENOMIC DNA]</scope>
</reference>
<proteinExistence type="predicted"/>
<dbReference type="AlphaFoldDB" id="A0AAV0W7P7"/>
<dbReference type="Proteomes" id="UP001160148">
    <property type="component" value="Unassembled WGS sequence"/>
</dbReference>
<dbReference type="EMBL" id="CARXXK010000001">
    <property type="protein sequence ID" value="CAI6351782.1"/>
    <property type="molecule type" value="Genomic_DNA"/>
</dbReference>
<sequence length="85" mass="9920">MKTQNAKLFKVRDLTQMSRHFAVFAVRNPTEIPAQGHYGFELSLVKLDTYNFGHARSAAIRMSSERYAKTPNSRAYHTMREWLSR</sequence>
<comment type="caution">
    <text evidence="1">The sequence shown here is derived from an EMBL/GenBank/DDBJ whole genome shotgun (WGS) entry which is preliminary data.</text>
</comment>
<evidence type="ECO:0000313" key="2">
    <source>
        <dbReference type="Proteomes" id="UP001160148"/>
    </source>
</evidence>
<gene>
    <name evidence="1" type="ORF">MEUPH1_LOCUS8098</name>
</gene>
<name>A0AAV0W7P7_9HEMI</name>
<accession>A0AAV0W7P7</accession>
<protein>
    <submittedName>
        <fullName evidence="1">Uncharacterized protein</fullName>
    </submittedName>
</protein>